<sequence>MHKPSILSRLGDNAQKTNKADEDEEEDYMSMTIVEPQQAKRETFAERKLRKQRESEAKSRMPTKAELAAAEAARRDAALSTSTLDPSNKGFKMMARLGYKPGSALGKPQSSNNNGSPVDDWDRRITEPLGVQVKEDRGGIGLDAEKKRKFRQEVEHEAKRTKAEETDFRERVRLEREEKRAESLFQAAQKVAERLDAESELEQIEGKPTAKEDSEAEESIGTAKCKDSVEETSSAPSSSKPSIRTKPTSQINILYRGLVRSREEKQRELQTRRGLYDSLSSGSHKPLSDLSGLPVYDDTELDTDDKLALGQTADDKNFEAESDEEEEDAELEEFNQLSSQERLSRVVSYLREKHWYCFWCKYRYETDELDGCPGPTEEDHD</sequence>
<evidence type="ECO:0000313" key="3">
    <source>
        <dbReference type="EMBL" id="PGH18490.1"/>
    </source>
</evidence>
<evidence type="ECO:0000256" key="1">
    <source>
        <dbReference type="SAM" id="MobiDB-lite"/>
    </source>
</evidence>
<dbReference type="InterPro" id="IPR025239">
    <property type="entry name" value="DUF4187"/>
</dbReference>
<feature type="region of interest" description="Disordered" evidence="1">
    <location>
        <begin position="1"/>
        <end position="249"/>
    </location>
</feature>
<dbReference type="GO" id="GO:0003676">
    <property type="term" value="F:nucleic acid binding"/>
    <property type="evidence" value="ECO:0007669"/>
    <property type="project" value="InterPro"/>
</dbReference>
<accession>A0A2B7YBC5</accession>
<feature type="compositionally biased region" description="Acidic residues" evidence="1">
    <location>
        <begin position="320"/>
        <end position="333"/>
    </location>
</feature>
<evidence type="ECO:0000259" key="2">
    <source>
        <dbReference type="PROSITE" id="PS50174"/>
    </source>
</evidence>
<dbReference type="InterPro" id="IPR000467">
    <property type="entry name" value="G_patch_dom"/>
</dbReference>
<dbReference type="PANTHER" id="PTHR21032">
    <property type="entry name" value="G PATCH DOMAIN-CONTAINING PROTEIN 11"/>
    <property type="match status" value="1"/>
</dbReference>
<gene>
    <name evidence="3" type="ORF">AJ80_04460</name>
</gene>
<dbReference type="EMBL" id="PDNA01000057">
    <property type="protein sequence ID" value="PGH18490.1"/>
    <property type="molecule type" value="Genomic_DNA"/>
</dbReference>
<protein>
    <recommendedName>
        <fullName evidence="2">G-patch domain-containing protein</fullName>
    </recommendedName>
</protein>
<reference evidence="3 4" key="1">
    <citation type="submission" date="2017-10" db="EMBL/GenBank/DDBJ databases">
        <title>Comparative genomics in systemic dimorphic fungi from Ajellomycetaceae.</title>
        <authorList>
            <person name="Munoz J.F."/>
            <person name="Mcewen J.G."/>
            <person name="Clay O.K."/>
            <person name="Cuomo C.A."/>
        </authorList>
    </citation>
    <scope>NUCLEOTIDE SEQUENCE [LARGE SCALE GENOMIC DNA]</scope>
    <source>
        <strain evidence="3 4">UAMH7299</strain>
    </source>
</reference>
<feature type="compositionally biased region" description="Low complexity" evidence="1">
    <location>
        <begin position="233"/>
        <end position="242"/>
    </location>
</feature>
<dbReference type="PROSITE" id="PS50174">
    <property type="entry name" value="G_PATCH"/>
    <property type="match status" value="1"/>
</dbReference>
<proteinExistence type="predicted"/>
<keyword evidence="4" id="KW-1185">Reference proteome</keyword>
<feature type="domain" description="G-patch" evidence="2">
    <location>
        <begin position="86"/>
        <end position="145"/>
    </location>
</feature>
<feature type="region of interest" description="Disordered" evidence="1">
    <location>
        <begin position="264"/>
        <end position="335"/>
    </location>
</feature>
<dbReference type="SMART" id="SM01173">
    <property type="entry name" value="DUF4187"/>
    <property type="match status" value="1"/>
</dbReference>
<organism evidence="3 4">
    <name type="scientific">Polytolypa hystricis (strain UAMH7299)</name>
    <dbReference type="NCBI Taxonomy" id="1447883"/>
    <lineage>
        <taxon>Eukaryota</taxon>
        <taxon>Fungi</taxon>
        <taxon>Dikarya</taxon>
        <taxon>Ascomycota</taxon>
        <taxon>Pezizomycotina</taxon>
        <taxon>Eurotiomycetes</taxon>
        <taxon>Eurotiomycetidae</taxon>
        <taxon>Onygenales</taxon>
        <taxon>Onygenales incertae sedis</taxon>
        <taxon>Polytolypa</taxon>
    </lineage>
</organism>
<dbReference type="STRING" id="1447883.A0A2B7YBC5"/>
<dbReference type="PANTHER" id="PTHR21032:SF0">
    <property type="entry name" value="G PATCH DOMAIN-CONTAINING PROTEIN 11"/>
    <property type="match status" value="1"/>
</dbReference>
<dbReference type="InterPro" id="IPR039249">
    <property type="entry name" value="GPATCH11"/>
</dbReference>
<feature type="compositionally biased region" description="Basic and acidic residues" evidence="1">
    <location>
        <begin position="204"/>
        <end position="213"/>
    </location>
</feature>
<dbReference type="GO" id="GO:0000776">
    <property type="term" value="C:kinetochore"/>
    <property type="evidence" value="ECO:0007669"/>
    <property type="project" value="TreeGrafter"/>
</dbReference>
<evidence type="ECO:0000313" key="4">
    <source>
        <dbReference type="Proteomes" id="UP000224634"/>
    </source>
</evidence>
<feature type="compositionally biased region" description="Basic and acidic residues" evidence="1">
    <location>
        <begin position="133"/>
        <end position="182"/>
    </location>
</feature>
<dbReference type="OrthoDB" id="786951at2759"/>
<feature type="compositionally biased region" description="Basic and acidic residues" evidence="1">
    <location>
        <begin position="264"/>
        <end position="275"/>
    </location>
</feature>
<dbReference type="SMART" id="SM00443">
    <property type="entry name" value="G_patch"/>
    <property type="match status" value="1"/>
</dbReference>
<comment type="caution">
    <text evidence="3">The sequence shown here is derived from an EMBL/GenBank/DDBJ whole genome shotgun (WGS) entry which is preliminary data.</text>
</comment>
<name>A0A2B7YBC5_POLH7</name>
<dbReference type="Pfam" id="PF01585">
    <property type="entry name" value="G-patch"/>
    <property type="match status" value="1"/>
</dbReference>
<dbReference type="AlphaFoldDB" id="A0A2B7YBC5"/>
<feature type="compositionally biased region" description="Basic and acidic residues" evidence="1">
    <location>
        <begin position="38"/>
        <end position="59"/>
    </location>
</feature>
<dbReference type="Proteomes" id="UP000224634">
    <property type="component" value="Unassembled WGS sequence"/>
</dbReference>
<dbReference type="Pfam" id="PF13821">
    <property type="entry name" value="DUF4187"/>
    <property type="match status" value="1"/>
</dbReference>